<feature type="transmembrane region" description="Helical" evidence="11">
    <location>
        <begin position="211"/>
        <end position="228"/>
    </location>
</feature>
<feature type="transmembrane region" description="Helical" evidence="11">
    <location>
        <begin position="37"/>
        <end position="56"/>
    </location>
</feature>
<evidence type="ECO:0000256" key="7">
    <source>
        <dbReference type="ARBA" id="ARBA00022842"/>
    </source>
</evidence>
<dbReference type="Pfam" id="PF13246">
    <property type="entry name" value="Cation_ATPase"/>
    <property type="match status" value="1"/>
</dbReference>
<evidence type="ECO:0000256" key="12">
    <source>
        <dbReference type="SAM" id="MobiDB-lite"/>
    </source>
</evidence>
<evidence type="ECO:0000256" key="5">
    <source>
        <dbReference type="ARBA" id="ARBA00022741"/>
    </source>
</evidence>
<protein>
    <recommendedName>
        <fullName evidence="11">Cation-transporting ATPase</fullName>
        <ecNumber evidence="11">7.2.2.-</ecNumber>
    </recommendedName>
</protein>
<dbReference type="PRINTS" id="PR00119">
    <property type="entry name" value="CATATPASE"/>
</dbReference>
<proteinExistence type="inferred from homology"/>
<dbReference type="KEGG" id="pmrn:116947016"/>
<dbReference type="EC" id="7.2.2.-" evidence="11"/>
<dbReference type="InterPro" id="IPR006544">
    <property type="entry name" value="P-type_TPase_V"/>
</dbReference>
<feature type="transmembrane region" description="Helical" evidence="11">
    <location>
        <begin position="1047"/>
        <end position="1065"/>
    </location>
</feature>
<dbReference type="Proteomes" id="UP001318040">
    <property type="component" value="Chromosome 28"/>
</dbReference>
<evidence type="ECO:0000256" key="3">
    <source>
        <dbReference type="ARBA" id="ARBA00022692"/>
    </source>
</evidence>
<dbReference type="Pfam" id="PF00690">
    <property type="entry name" value="Cation_ATPase_N"/>
    <property type="match status" value="1"/>
</dbReference>
<dbReference type="GO" id="GO:0019829">
    <property type="term" value="F:ATPase-coupled monoatomic cation transmembrane transporter activity"/>
    <property type="evidence" value="ECO:0007669"/>
    <property type="project" value="UniProtKB-UniRule"/>
</dbReference>
<evidence type="ECO:0000256" key="6">
    <source>
        <dbReference type="ARBA" id="ARBA00022840"/>
    </source>
</evidence>
<feature type="compositionally biased region" description="Polar residues" evidence="12">
    <location>
        <begin position="1179"/>
        <end position="1188"/>
    </location>
</feature>
<evidence type="ECO:0000259" key="13">
    <source>
        <dbReference type="SMART" id="SM00831"/>
    </source>
</evidence>
<gene>
    <name evidence="15" type="primary">LOC116947016</name>
</gene>
<dbReference type="RefSeq" id="XP_032818252.1">
    <property type="nucleotide sequence ID" value="XM_032962361.1"/>
</dbReference>
<evidence type="ECO:0000256" key="1">
    <source>
        <dbReference type="ARBA" id="ARBA00004141"/>
    </source>
</evidence>
<dbReference type="InterPro" id="IPR004014">
    <property type="entry name" value="ATPase_P-typ_cation-transptr_N"/>
</dbReference>
<evidence type="ECO:0000256" key="9">
    <source>
        <dbReference type="ARBA" id="ARBA00022989"/>
    </source>
</evidence>
<dbReference type="CDD" id="cd07542">
    <property type="entry name" value="P-type_ATPase_cation"/>
    <property type="match status" value="1"/>
</dbReference>
<keyword evidence="10 11" id="KW-0472">Membrane</keyword>
<dbReference type="GO" id="GO:0005524">
    <property type="term" value="F:ATP binding"/>
    <property type="evidence" value="ECO:0007669"/>
    <property type="project" value="UniProtKB-UniRule"/>
</dbReference>
<dbReference type="InterPro" id="IPR059000">
    <property type="entry name" value="ATPase_P-type_domA"/>
</dbReference>
<reference evidence="15" key="1">
    <citation type="submission" date="2025-08" db="UniProtKB">
        <authorList>
            <consortium name="RefSeq"/>
        </authorList>
    </citation>
    <scope>IDENTIFICATION</scope>
    <source>
        <tissue evidence="15">Sperm</tissue>
    </source>
</reference>
<accession>A0AAJ7TKJ7</accession>
<evidence type="ECO:0000256" key="10">
    <source>
        <dbReference type="ARBA" id="ARBA00023136"/>
    </source>
</evidence>
<dbReference type="Gene3D" id="3.40.1110.10">
    <property type="entry name" value="Calcium-transporting ATPase, cytoplasmic domain N"/>
    <property type="match status" value="1"/>
</dbReference>
<dbReference type="InterPro" id="IPR047819">
    <property type="entry name" value="P5A-ATPase_N"/>
</dbReference>
<dbReference type="PANTHER" id="PTHR45630">
    <property type="entry name" value="CATION-TRANSPORTING ATPASE-RELATED"/>
    <property type="match status" value="1"/>
</dbReference>
<dbReference type="FunFam" id="2.70.150.10:FF:000060">
    <property type="entry name" value="Cation-transporting ATPase"/>
    <property type="match status" value="1"/>
</dbReference>
<dbReference type="CTD" id="84239"/>
<dbReference type="InterPro" id="IPR023214">
    <property type="entry name" value="HAD_sf"/>
</dbReference>
<dbReference type="GO" id="GO:0046872">
    <property type="term" value="F:metal ion binding"/>
    <property type="evidence" value="ECO:0007669"/>
    <property type="project" value="UniProtKB-UniRule"/>
</dbReference>
<feature type="transmembrane region" description="Helical" evidence="11">
    <location>
        <begin position="443"/>
        <end position="466"/>
    </location>
</feature>
<name>A0AAJ7TKJ7_PETMA</name>
<dbReference type="Pfam" id="PF00122">
    <property type="entry name" value="E1-E2_ATPase"/>
    <property type="match status" value="1"/>
</dbReference>
<feature type="transmembrane region" description="Helical" evidence="11">
    <location>
        <begin position="976"/>
        <end position="998"/>
    </location>
</feature>
<dbReference type="GO" id="GO:0006874">
    <property type="term" value="P:intracellular calcium ion homeostasis"/>
    <property type="evidence" value="ECO:0007669"/>
    <property type="project" value="TreeGrafter"/>
</dbReference>
<dbReference type="Gene3D" id="2.70.150.10">
    <property type="entry name" value="Calcium-transporting ATPase, cytoplasmic transduction domain A"/>
    <property type="match status" value="1"/>
</dbReference>
<dbReference type="SUPFAM" id="SSF81660">
    <property type="entry name" value="Metal cation-transporting ATPase, ATP-binding domain N"/>
    <property type="match status" value="1"/>
</dbReference>
<dbReference type="GO" id="GO:0015662">
    <property type="term" value="F:P-type ion transporter activity"/>
    <property type="evidence" value="ECO:0007669"/>
    <property type="project" value="InterPro"/>
</dbReference>
<dbReference type="SUPFAM" id="SSF56784">
    <property type="entry name" value="HAD-like"/>
    <property type="match status" value="1"/>
</dbReference>
<evidence type="ECO:0000256" key="11">
    <source>
        <dbReference type="RuleBase" id="RU362082"/>
    </source>
</evidence>
<dbReference type="InterPro" id="IPR047821">
    <property type="entry name" value="P5B-type_ATPase"/>
</dbReference>
<dbReference type="GO" id="GO:0015203">
    <property type="term" value="F:polyamine transmembrane transporter activity"/>
    <property type="evidence" value="ECO:0007669"/>
    <property type="project" value="TreeGrafter"/>
</dbReference>
<dbReference type="NCBIfam" id="TIGR01657">
    <property type="entry name" value="P-ATPase-V"/>
    <property type="match status" value="1"/>
</dbReference>
<dbReference type="SFLD" id="SFLDS00003">
    <property type="entry name" value="Haloacid_Dehalogenase"/>
    <property type="match status" value="1"/>
</dbReference>
<dbReference type="NCBIfam" id="TIGR01494">
    <property type="entry name" value="ATPase_P-type"/>
    <property type="match status" value="2"/>
</dbReference>
<dbReference type="SFLD" id="SFLDG00002">
    <property type="entry name" value="C1.7:_P-type_atpase_like"/>
    <property type="match status" value="1"/>
</dbReference>
<dbReference type="InterPro" id="IPR008250">
    <property type="entry name" value="ATPase_P-typ_transduc_dom_A_sf"/>
</dbReference>
<keyword evidence="6 11" id="KW-0067">ATP-binding</keyword>
<dbReference type="Pfam" id="PF12409">
    <property type="entry name" value="P5-ATPase"/>
    <property type="match status" value="1"/>
</dbReference>
<dbReference type="SUPFAM" id="SSF81653">
    <property type="entry name" value="Calcium ATPase, transduction domain A"/>
    <property type="match status" value="1"/>
</dbReference>
<feature type="transmembrane region" description="Helical" evidence="11">
    <location>
        <begin position="1077"/>
        <end position="1097"/>
    </location>
</feature>
<evidence type="ECO:0000313" key="14">
    <source>
        <dbReference type="Proteomes" id="UP001318040"/>
    </source>
</evidence>
<feature type="region of interest" description="Disordered" evidence="12">
    <location>
        <begin position="1178"/>
        <end position="1200"/>
    </location>
</feature>
<keyword evidence="3 11" id="KW-0812">Transmembrane</keyword>
<keyword evidence="14" id="KW-1185">Reference proteome</keyword>
<feature type="transmembrane region" description="Helical" evidence="11">
    <location>
        <begin position="902"/>
        <end position="926"/>
    </location>
</feature>
<comment type="similarity">
    <text evidence="2 11">Belongs to the cation transport ATPase (P-type) (TC 3.A.3) family. Type V subfamily.</text>
</comment>
<organism evidence="14 15">
    <name type="scientific">Petromyzon marinus</name>
    <name type="common">Sea lamprey</name>
    <dbReference type="NCBI Taxonomy" id="7757"/>
    <lineage>
        <taxon>Eukaryota</taxon>
        <taxon>Metazoa</taxon>
        <taxon>Chordata</taxon>
        <taxon>Craniata</taxon>
        <taxon>Vertebrata</taxon>
        <taxon>Cyclostomata</taxon>
        <taxon>Hyperoartia</taxon>
        <taxon>Petromyzontiformes</taxon>
        <taxon>Petromyzontidae</taxon>
        <taxon>Petromyzon</taxon>
    </lineage>
</organism>
<keyword evidence="4 11" id="KW-0479">Metal-binding</keyword>
<dbReference type="Gene3D" id="3.40.50.1000">
    <property type="entry name" value="HAD superfamily/HAD-like"/>
    <property type="match status" value="1"/>
</dbReference>
<dbReference type="InterPro" id="IPR044492">
    <property type="entry name" value="P_typ_ATPase_HD_dom"/>
</dbReference>
<feature type="transmembrane region" description="Helical" evidence="11">
    <location>
        <begin position="1117"/>
        <end position="1138"/>
    </location>
</feature>
<feature type="transmembrane region" description="Helical" evidence="11">
    <location>
        <begin position="410"/>
        <end position="431"/>
    </location>
</feature>
<feature type="domain" description="Cation-transporting P-type ATPase N-terminal" evidence="13">
    <location>
        <begin position="158"/>
        <end position="231"/>
    </location>
</feature>
<dbReference type="InterPro" id="IPR023299">
    <property type="entry name" value="ATPase_P-typ_cyto_dom_N"/>
</dbReference>
<keyword evidence="9 11" id="KW-1133">Transmembrane helix</keyword>
<dbReference type="FunFam" id="1.20.1110.10:FF:000023">
    <property type="entry name" value="Cation-transporting ATPase"/>
    <property type="match status" value="1"/>
</dbReference>
<dbReference type="PANTHER" id="PTHR45630:SF1">
    <property type="entry name" value="CATION-TRANSPORTING ATPASE 13A4-RELATED"/>
    <property type="match status" value="1"/>
</dbReference>
<evidence type="ECO:0000256" key="2">
    <source>
        <dbReference type="ARBA" id="ARBA00006000"/>
    </source>
</evidence>
<dbReference type="FunFam" id="3.40.50.1000:FF:000045">
    <property type="entry name" value="Cation-transporting ATPase"/>
    <property type="match status" value="1"/>
</dbReference>
<dbReference type="GO" id="GO:0031902">
    <property type="term" value="C:late endosome membrane"/>
    <property type="evidence" value="ECO:0007669"/>
    <property type="project" value="TreeGrafter"/>
</dbReference>
<feature type="transmembrane region" description="Helical" evidence="11">
    <location>
        <begin position="234"/>
        <end position="253"/>
    </location>
</feature>
<keyword evidence="5 11" id="KW-0547">Nucleotide-binding</keyword>
<dbReference type="SMART" id="SM00831">
    <property type="entry name" value="Cation_ATPase_N"/>
    <property type="match status" value="1"/>
</dbReference>
<dbReference type="GO" id="GO:0016887">
    <property type="term" value="F:ATP hydrolysis activity"/>
    <property type="evidence" value="ECO:0007669"/>
    <property type="project" value="InterPro"/>
</dbReference>
<dbReference type="InterPro" id="IPR036412">
    <property type="entry name" value="HAD-like_sf"/>
</dbReference>
<dbReference type="InterPro" id="IPR023298">
    <property type="entry name" value="ATPase_P-typ_TM_dom_sf"/>
</dbReference>
<dbReference type="SUPFAM" id="SSF81665">
    <property type="entry name" value="Calcium ATPase, transmembrane domain M"/>
    <property type="match status" value="1"/>
</dbReference>
<sequence length="1306" mass="145733">MDLDQLPSGASHQGLISASDDENMTVFGFRHVRWRQALVVLGAVLSCGFLLLLLYWHPRWRVRLQCVPCSLAEADVLLLRTTDEFQTWSRQKVDWLKLRENSHLGGGGDEALRVDFALVASGKSQIFSSLHQPEMKIRYFNHQKIRYVWNVKMEKFERLGGLENTLTCTEIHDQFGKGLDQSQRDLRKLVYGLNLIDIPVPPMWKLLFKEVLNPFYVFQVFSVCLWFAESYMEYSYAIIAMTLISVGLSIYTVRKQAVALNKMVKEHSNLPVTILGRDGTSRDTTSTEVVPGDTITFPSNGGIMPCDAVLVSGSCVVNESMLTGESVPVTKSTLPRREGDAPWVSAGAEDFRRFVLFCGTRLIQTRPGAADKVLAVAVNTGFSTSKGKLVRSILYPKPTDFKLFRDAFRFLMSLIAVALVGMIYTVVIFSLSGTEAGEVVKKALDIITIAVPPALPAAMTAGIMYAQRRLRRVNIFCISPQRINVCGQINLVGFDKTGTLTEDGLDLWGLLRVSENRFCAVDPYKRGRALPRDALFDAMATCHSLALIDGAIQGDPLDVRMFEATQWVMEETDEEVSVGKLKFRPICVLSPPVVVETPEPATSLAVLKQFTFSSSLQRMSVMARLASGEACAFMKGAPEKVAGLCLPDTVPCDFEKELHKYAAQGYRVIGFASRQLGENELGMERDKVECDLTFLGLMILENKLKPETQAALEELRKARIRTVMITGDNMLTAVTVARTCGMVPPLHDVVSVMDRESPRHRRPDIVYAKMEKVIGAWDTNDMHLTVNESTKPASTFHFAMTGTTYAVLLQHYPELLQKIVMNGTVFARMSPGQKASLIEELQKLNYYVGMCGDGANDCGALKMAHAGISLSEQEASVASPFTSKIPNIECVLHLIKEGRAALVTSFCVFKYMALYSMIQYISVLILYWKLAGFSNYEFLYQDLVITTVIAVTMSLNRAHPSLAAYRPPQQLVSPPFLLSVVLHVALTLACQVLAYLLVQRQPWYSDVAYSYCGVPNSTAPGGPGNTTGAPADDDAPPWSEFASYDNYTVWFLSVFNCITVAFVFSKGRPFRRPIYTNYVFVIVLMLQLGVTFFLLFINVESIYTTMELVCTTLLWRWHIVLITAVHFILSVLVEDVLIENRSMWRSLRRCLRIKSKARYNTLAEQLAQDPSWPPLDLSLSASTPNNGHQPPRPNGAATLGYRQGADVPNSREAGYCTFPSHRHLRISGTGRRNSSRRSSAAERLRAEAEGAPNAHYNKAYTPTLELDAVAFEDEVADDERDMGNHYYDRWGRVAMIWHGHKLRAGE</sequence>
<comment type="catalytic activity">
    <reaction evidence="11">
        <text>ATP + H2O = ADP + phosphate + H(+)</text>
        <dbReference type="Rhea" id="RHEA:13065"/>
        <dbReference type="ChEBI" id="CHEBI:15377"/>
        <dbReference type="ChEBI" id="CHEBI:15378"/>
        <dbReference type="ChEBI" id="CHEBI:30616"/>
        <dbReference type="ChEBI" id="CHEBI:43474"/>
        <dbReference type="ChEBI" id="CHEBI:456216"/>
    </reaction>
</comment>
<evidence type="ECO:0000313" key="15">
    <source>
        <dbReference type="RefSeq" id="XP_032818252.1"/>
    </source>
</evidence>
<evidence type="ECO:0000256" key="8">
    <source>
        <dbReference type="ARBA" id="ARBA00022967"/>
    </source>
</evidence>
<dbReference type="InterPro" id="IPR001757">
    <property type="entry name" value="P_typ_ATPase"/>
</dbReference>
<keyword evidence="7 11" id="KW-0460">Magnesium</keyword>
<feature type="transmembrane region" description="Helical" evidence="11">
    <location>
        <begin position="938"/>
        <end position="955"/>
    </location>
</feature>
<comment type="subcellular location">
    <subcellularLocation>
        <location evidence="1 11">Membrane</location>
        <topology evidence="1 11">Multi-pass membrane protein</topology>
    </subcellularLocation>
</comment>
<dbReference type="SFLD" id="SFLDF00027">
    <property type="entry name" value="p-type_atpase"/>
    <property type="match status" value="1"/>
</dbReference>
<keyword evidence="8 11" id="KW-1278">Translocase</keyword>
<evidence type="ECO:0000256" key="4">
    <source>
        <dbReference type="ARBA" id="ARBA00022723"/>
    </source>
</evidence>